<organism evidence="2 3">
    <name type="scientific">Marinomonas profundimaris</name>
    <dbReference type="NCBI Taxonomy" id="1208321"/>
    <lineage>
        <taxon>Bacteria</taxon>
        <taxon>Pseudomonadati</taxon>
        <taxon>Pseudomonadota</taxon>
        <taxon>Gammaproteobacteria</taxon>
        <taxon>Oceanospirillales</taxon>
        <taxon>Oceanospirillaceae</taxon>
        <taxon>Marinomonas</taxon>
    </lineage>
</organism>
<reference evidence="2 3" key="1">
    <citation type="journal article" date="2014" name="Genome Announc.">
        <title>Draft Genome Sequence of Marinomonas sp. Strain D104, a Polycyclic Aromatic Hydrocarbon-Degrading Bacterium from the Deep-Sea Sediment of the Arctic Ocean.</title>
        <authorList>
            <person name="Dong C."/>
            <person name="Bai X."/>
            <person name="Lai Q."/>
            <person name="Xie Y."/>
            <person name="Chen X."/>
            <person name="Shao Z."/>
        </authorList>
    </citation>
    <scope>NUCLEOTIDE SEQUENCE [LARGE SCALE GENOMIC DNA]</scope>
    <source>
        <strain evidence="2 3">D104</strain>
    </source>
</reference>
<name>W1RSR3_9GAMM</name>
<keyword evidence="1" id="KW-1133">Transmembrane helix</keyword>
<dbReference type="PATRIC" id="fig|1208321.3.peg.2778"/>
<proteinExistence type="predicted"/>
<evidence type="ECO:0008006" key="4">
    <source>
        <dbReference type="Google" id="ProtNLM"/>
    </source>
</evidence>
<feature type="transmembrane region" description="Helical" evidence="1">
    <location>
        <begin position="124"/>
        <end position="143"/>
    </location>
</feature>
<accession>W1RSR3</accession>
<keyword evidence="1" id="KW-0472">Membrane</keyword>
<keyword evidence="3" id="KW-1185">Reference proteome</keyword>
<dbReference type="eggNOG" id="COG3305">
    <property type="taxonomic scope" value="Bacteria"/>
</dbReference>
<dbReference type="Proteomes" id="UP000018857">
    <property type="component" value="Unassembled WGS sequence"/>
</dbReference>
<dbReference type="RefSeq" id="WP_024024841.1">
    <property type="nucleotide sequence ID" value="NZ_AYOZ01000045.1"/>
</dbReference>
<dbReference type="InterPro" id="IPR021125">
    <property type="entry name" value="DUF2127"/>
</dbReference>
<gene>
    <name evidence="2" type="ORF">D104_13945</name>
</gene>
<dbReference type="AlphaFoldDB" id="W1RSR3"/>
<feature type="transmembrane region" description="Helical" evidence="1">
    <location>
        <begin position="70"/>
        <end position="92"/>
    </location>
</feature>
<sequence length="153" mass="17549">MKFEALNAIALFEGVKGLLALLVAVGINVVAGQDLYQLTERLMQTWSLSTDNHYLGLLLRFIDTITHQSVTLITLIAILYASFRFIMAYGLWRKLRWTEWFAFISGSLYIPFELHAIYQNISVVSVSILLFNLLIIGYLYWVLKRDSDHTLDG</sequence>
<feature type="transmembrane region" description="Helical" evidence="1">
    <location>
        <begin position="99"/>
        <end position="118"/>
    </location>
</feature>
<comment type="caution">
    <text evidence="2">The sequence shown here is derived from an EMBL/GenBank/DDBJ whole genome shotgun (WGS) entry which is preliminary data.</text>
</comment>
<protein>
    <recommendedName>
        <fullName evidence="4">DUF2127 domain-containing protein</fullName>
    </recommendedName>
</protein>
<evidence type="ECO:0000313" key="3">
    <source>
        <dbReference type="Proteomes" id="UP000018857"/>
    </source>
</evidence>
<dbReference type="OrthoDB" id="121772at2"/>
<evidence type="ECO:0000313" key="2">
    <source>
        <dbReference type="EMBL" id="ETI58679.1"/>
    </source>
</evidence>
<evidence type="ECO:0000256" key="1">
    <source>
        <dbReference type="SAM" id="Phobius"/>
    </source>
</evidence>
<dbReference type="EMBL" id="AYOZ01000045">
    <property type="protein sequence ID" value="ETI58679.1"/>
    <property type="molecule type" value="Genomic_DNA"/>
</dbReference>
<dbReference type="Pfam" id="PF09900">
    <property type="entry name" value="DUF2127"/>
    <property type="match status" value="1"/>
</dbReference>
<keyword evidence="1" id="KW-0812">Transmembrane</keyword>